<keyword evidence="2" id="KW-1133">Transmembrane helix</keyword>
<feature type="region of interest" description="Disordered" evidence="1">
    <location>
        <begin position="255"/>
        <end position="279"/>
    </location>
</feature>
<organism evidence="3 4">
    <name type="scientific">Vitrella brassicaformis (strain CCMP3155)</name>
    <dbReference type="NCBI Taxonomy" id="1169540"/>
    <lineage>
        <taxon>Eukaryota</taxon>
        <taxon>Sar</taxon>
        <taxon>Alveolata</taxon>
        <taxon>Colpodellida</taxon>
        <taxon>Vitrellaceae</taxon>
        <taxon>Vitrella</taxon>
    </lineage>
</organism>
<proteinExistence type="predicted"/>
<dbReference type="InParanoid" id="A0A0G4EXQ1"/>
<gene>
    <name evidence="3" type="ORF">Vbra_8522</name>
</gene>
<feature type="compositionally biased region" description="Polar residues" evidence="1">
    <location>
        <begin position="206"/>
        <end position="215"/>
    </location>
</feature>
<feature type="compositionally biased region" description="Basic and acidic residues" evidence="1">
    <location>
        <begin position="256"/>
        <end position="268"/>
    </location>
</feature>
<keyword evidence="2" id="KW-0472">Membrane</keyword>
<dbReference type="EMBL" id="CDMY01000347">
    <property type="protein sequence ID" value="CEM04089.1"/>
    <property type="molecule type" value="Genomic_DNA"/>
</dbReference>
<evidence type="ECO:0008006" key="5">
    <source>
        <dbReference type="Google" id="ProtNLM"/>
    </source>
</evidence>
<evidence type="ECO:0000313" key="4">
    <source>
        <dbReference type="Proteomes" id="UP000041254"/>
    </source>
</evidence>
<reference evidence="3 4" key="1">
    <citation type="submission" date="2014-11" db="EMBL/GenBank/DDBJ databases">
        <authorList>
            <person name="Zhu J."/>
            <person name="Qi W."/>
            <person name="Song R."/>
        </authorList>
    </citation>
    <scope>NUCLEOTIDE SEQUENCE [LARGE SCALE GENOMIC DNA]</scope>
</reference>
<keyword evidence="2" id="KW-0812">Transmembrane</keyword>
<feature type="transmembrane region" description="Helical" evidence="2">
    <location>
        <begin position="72"/>
        <end position="93"/>
    </location>
</feature>
<name>A0A0G4EXQ1_VITBC</name>
<dbReference type="AlphaFoldDB" id="A0A0G4EXQ1"/>
<evidence type="ECO:0000256" key="2">
    <source>
        <dbReference type="SAM" id="Phobius"/>
    </source>
</evidence>
<feature type="compositionally biased region" description="Polar residues" evidence="1">
    <location>
        <begin position="1"/>
        <end position="13"/>
    </location>
</feature>
<feature type="region of interest" description="Disordered" evidence="1">
    <location>
        <begin position="191"/>
        <end position="215"/>
    </location>
</feature>
<evidence type="ECO:0000313" key="3">
    <source>
        <dbReference type="EMBL" id="CEM04089.1"/>
    </source>
</evidence>
<sequence>MFSTHFSEETQSFGPMRKTPRKQRENRVFGQLIYFIVAQCSRPRSFPNDDSLLTNEKARVWKAIKVRSTMRLTALGLFLGCTSLFVPVATLYITAIMYTDMPEDILGWIVCMMAVLLWAPSSEAHGLRLFLICTALFVLVAAVYWSHEFSVDVLEHLLYLRTFLCLGALLGTQEGFQFAKEDDDFPLLPGPNKGKWDSVPAKSKQPPKTTATDKITEVRTATLTHTDACMTSCMAVHQCVYVVSGLAAHDPPLAADQEKQGRHQGQEGHHHHPAAPNFTNTTAQGAELIMVLVVLVVLCVGAACCWVAPSPLLLVVLGVFVIWWPHMPPDDSADFHEAMEDFSTFEDAREPDIQIATPEYAPPPAPHQPGTRLAPRPKPAEKAMTPAAEEAALAEAVRAMLKAQKEVEKVSRTRLLPRSMMGISDTFLPIPTDLLSAAPPLPQAHTNARARLVRDHRWQPRINALGPDRVARYV</sequence>
<accession>A0A0G4EXQ1</accession>
<feature type="region of interest" description="Disordered" evidence="1">
    <location>
        <begin position="1"/>
        <end position="23"/>
    </location>
</feature>
<dbReference type="Proteomes" id="UP000041254">
    <property type="component" value="Unassembled WGS sequence"/>
</dbReference>
<evidence type="ECO:0000256" key="1">
    <source>
        <dbReference type="SAM" id="MobiDB-lite"/>
    </source>
</evidence>
<protein>
    <recommendedName>
        <fullName evidence="5">Transmembrane protein</fullName>
    </recommendedName>
</protein>
<dbReference type="VEuPathDB" id="CryptoDB:Vbra_8522"/>
<feature type="transmembrane region" description="Helical" evidence="2">
    <location>
        <begin position="291"/>
        <end position="324"/>
    </location>
</feature>
<keyword evidence="4" id="KW-1185">Reference proteome</keyword>
<feature type="region of interest" description="Disordered" evidence="1">
    <location>
        <begin position="359"/>
        <end position="378"/>
    </location>
</feature>
<feature type="transmembrane region" description="Helical" evidence="2">
    <location>
        <begin position="129"/>
        <end position="147"/>
    </location>
</feature>